<keyword evidence="1 3" id="KW-0378">Hydrolase</keyword>
<keyword evidence="3" id="KW-0460">Magnesium</keyword>
<keyword evidence="5" id="KW-1185">Reference proteome</keyword>
<comment type="function">
    <text evidence="2 3">Removes the phosphate from trehalose 6-phosphate to produce free trehalose.</text>
</comment>
<dbReference type="PANTHER" id="PTHR43768:SF3">
    <property type="entry name" value="TREHALOSE 6-PHOSPHATE PHOSPHATASE"/>
    <property type="match status" value="1"/>
</dbReference>
<sequence>MQSEQLDHTPSPERLAPDQLAGVGSHLTGALIAVDFDGTLAPIVRDPSQSRPVDGVIDTLIALARAGAQIAVVTGRDALTVLELGGLDAIPGLVISGVHGSQTWRDGELRSIEEAPGIDVLRTQLPPLLPEGVWLEDKRLSLVLHTRQAADPNSALDQLNTFVPDLVAQQGLETHPGKQVLEIRPPGLSKATALRELLTPDTTAAFYAGDDLGDLPAIAAVTRWAVDTGRPGLTVAVGEISELHSRVDLVVGSPAELARLLAGLLRD</sequence>
<dbReference type="Gene3D" id="3.30.70.1020">
    <property type="entry name" value="Trehalose-6-phosphate phosphatase related protein, domain 2"/>
    <property type="match status" value="1"/>
</dbReference>
<evidence type="ECO:0000256" key="2">
    <source>
        <dbReference type="ARBA" id="ARBA00024179"/>
    </source>
</evidence>
<organism evidence="4 5">
    <name type="scientific">Jatrophihabitans lederbergiae</name>
    <dbReference type="NCBI Taxonomy" id="3075547"/>
    <lineage>
        <taxon>Bacteria</taxon>
        <taxon>Bacillati</taxon>
        <taxon>Actinomycetota</taxon>
        <taxon>Actinomycetes</taxon>
        <taxon>Jatrophihabitantales</taxon>
        <taxon>Jatrophihabitantaceae</taxon>
        <taxon>Jatrophihabitans</taxon>
    </lineage>
</organism>
<dbReference type="Proteomes" id="UP001183176">
    <property type="component" value="Unassembled WGS sequence"/>
</dbReference>
<dbReference type="Pfam" id="PF02358">
    <property type="entry name" value="Trehalose_PPase"/>
    <property type="match status" value="1"/>
</dbReference>
<gene>
    <name evidence="4" type="primary">otsB</name>
    <name evidence="4" type="ORF">RM423_13305</name>
</gene>
<evidence type="ECO:0000313" key="4">
    <source>
        <dbReference type="EMBL" id="MDT0262368.1"/>
    </source>
</evidence>
<comment type="pathway">
    <text evidence="3">Glycan biosynthesis; trehalose biosynthesis.</text>
</comment>
<dbReference type="NCBIfam" id="TIGR00685">
    <property type="entry name" value="T6PP"/>
    <property type="match status" value="1"/>
</dbReference>
<comment type="similarity">
    <text evidence="3">Belongs to the trehalose phosphatase family.</text>
</comment>
<comment type="catalytic activity">
    <reaction evidence="3">
        <text>alpha,alpha-trehalose 6-phosphate + H2O = alpha,alpha-trehalose + phosphate</text>
        <dbReference type="Rhea" id="RHEA:23420"/>
        <dbReference type="ChEBI" id="CHEBI:15377"/>
        <dbReference type="ChEBI" id="CHEBI:16551"/>
        <dbReference type="ChEBI" id="CHEBI:43474"/>
        <dbReference type="ChEBI" id="CHEBI:58429"/>
        <dbReference type="EC" id="3.1.3.12"/>
    </reaction>
</comment>
<dbReference type="SUPFAM" id="SSF56784">
    <property type="entry name" value="HAD-like"/>
    <property type="match status" value="1"/>
</dbReference>
<dbReference type="Gene3D" id="3.40.50.1000">
    <property type="entry name" value="HAD superfamily/HAD-like"/>
    <property type="match status" value="1"/>
</dbReference>
<reference evidence="5" key="1">
    <citation type="submission" date="2023-07" db="EMBL/GenBank/DDBJ databases">
        <title>30 novel species of actinomycetes from the DSMZ collection.</title>
        <authorList>
            <person name="Nouioui I."/>
        </authorList>
    </citation>
    <scope>NUCLEOTIDE SEQUENCE [LARGE SCALE GENOMIC DNA]</scope>
    <source>
        <strain evidence="5">DSM 44399</strain>
    </source>
</reference>
<dbReference type="InterPro" id="IPR003337">
    <property type="entry name" value="Trehalose_PPase"/>
</dbReference>
<dbReference type="EC" id="3.1.3.12" evidence="3"/>
<proteinExistence type="inferred from homology"/>
<evidence type="ECO:0000313" key="5">
    <source>
        <dbReference type="Proteomes" id="UP001183176"/>
    </source>
</evidence>
<name>A0ABU2JBK3_9ACTN</name>
<protein>
    <recommendedName>
        <fullName evidence="3">Trehalose 6-phosphate phosphatase</fullName>
        <ecNumber evidence="3">3.1.3.12</ecNumber>
    </recommendedName>
</protein>
<keyword evidence="3" id="KW-0479">Metal-binding</keyword>
<evidence type="ECO:0000256" key="1">
    <source>
        <dbReference type="ARBA" id="ARBA00022801"/>
    </source>
</evidence>
<comment type="cofactor">
    <cofactor evidence="3">
        <name>Mg(2+)</name>
        <dbReference type="ChEBI" id="CHEBI:18420"/>
    </cofactor>
</comment>
<dbReference type="RefSeq" id="WP_311423519.1">
    <property type="nucleotide sequence ID" value="NZ_JAVREH010000017.1"/>
</dbReference>
<dbReference type="PANTHER" id="PTHR43768">
    <property type="entry name" value="TREHALOSE 6-PHOSPHATE PHOSPHATASE"/>
    <property type="match status" value="1"/>
</dbReference>
<dbReference type="GO" id="GO:0004805">
    <property type="term" value="F:trehalose-phosphatase activity"/>
    <property type="evidence" value="ECO:0007669"/>
    <property type="project" value="UniProtKB-EC"/>
</dbReference>
<dbReference type="EMBL" id="JAVREH010000017">
    <property type="protein sequence ID" value="MDT0262368.1"/>
    <property type="molecule type" value="Genomic_DNA"/>
</dbReference>
<comment type="caution">
    <text evidence="4">The sequence shown here is derived from an EMBL/GenBank/DDBJ whole genome shotgun (WGS) entry which is preliminary data.</text>
</comment>
<evidence type="ECO:0000256" key="3">
    <source>
        <dbReference type="RuleBase" id="RU361117"/>
    </source>
</evidence>
<dbReference type="InterPro" id="IPR044651">
    <property type="entry name" value="OTSB-like"/>
</dbReference>
<dbReference type="InterPro" id="IPR036412">
    <property type="entry name" value="HAD-like_sf"/>
</dbReference>
<accession>A0ABU2JBK3</accession>
<dbReference type="InterPro" id="IPR023214">
    <property type="entry name" value="HAD_sf"/>
</dbReference>